<dbReference type="EMBL" id="SPVG01000267">
    <property type="protein sequence ID" value="TFW13819.1"/>
    <property type="molecule type" value="Genomic_DNA"/>
</dbReference>
<keyword evidence="4" id="KW-1185">Reference proteome</keyword>
<dbReference type="PANTHER" id="PTHR48475:SF1">
    <property type="entry name" value="RNASE H TYPE-1 DOMAIN-CONTAINING PROTEIN"/>
    <property type="match status" value="1"/>
</dbReference>
<dbReference type="GO" id="GO:0004523">
    <property type="term" value="F:RNA-DNA hybrid ribonuclease activity"/>
    <property type="evidence" value="ECO:0007669"/>
    <property type="project" value="InterPro"/>
</dbReference>
<protein>
    <submittedName>
        <fullName evidence="3">Ribonuclease HI family protein</fullName>
    </submittedName>
</protein>
<name>A0A4Y9S1M3_9BURK</name>
<dbReference type="GO" id="GO:0003676">
    <property type="term" value="F:nucleic acid binding"/>
    <property type="evidence" value="ECO:0007669"/>
    <property type="project" value="InterPro"/>
</dbReference>
<dbReference type="AlphaFoldDB" id="A0A4Y9S1M3"/>
<dbReference type="RefSeq" id="WP_135204887.1">
    <property type="nucleotide sequence ID" value="NZ_SPVG01000267.1"/>
</dbReference>
<organism evidence="3 4">
    <name type="scientific">Duganella callida</name>
    <dbReference type="NCBI Taxonomy" id="2561932"/>
    <lineage>
        <taxon>Bacteria</taxon>
        <taxon>Pseudomonadati</taxon>
        <taxon>Pseudomonadota</taxon>
        <taxon>Betaproteobacteria</taxon>
        <taxon>Burkholderiales</taxon>
        <taxon>Oxalobacteraceae</taxon>
        <taxon>Telluria group</taxon>
        <taxon>Duganella</taxon>
    </lineage>
</organism>
<dbReference type="Proteomes" id="UP000297729">
    <property type="component" value="Unassembled WGS sequence"/>
</dbReference>
<reference evidence="3 4" key="1">
    <citation type="submission" date="2019-03" db="EMBL/GenBank/DDBJ databases">
        <title>Draft Genome Sequence of Duganella callidus sp. nov., a Novel Duganella Species Isolated from Cultivated Soil.</title>
        <authorList>
            <person name="Raths R."/>
            <person name="Peta V."/>
            <person name="Bucking H."/>
        </authorList>
    </citation>
    <scope>NUCLEOTIDE SEQUENCE [LARGE SCALE GENOMIC DNA]</scope>
    <source>
        <strain evidence="3 4">DN04</strain>
    </source>
</reference>
<dbReference type="PANTHER" id="PTHR48475">
    <property type="entry name" value="RIBONUCLEASE H"/>
    <property type="match status" value="1"/>
</dbReference>
<comment type="caution">
    <text evidence="3">The sequence shown here is derived from an EMBL/GenBank/DDBJ whole genome shotgun (WGS) entry which is preliminary data.</text>
</comment>
<dbReference type="InterPro" id="IPR012337">
    <property type="entry name" value="RNaseH-like_sf"/>
</dbReference>
<evidence type="ECO:0000259" key="2">
    <source>
        <dbReference type="PROSITE" id="PS50879"/>
    </source>
</evidence>
<sequence length="241" mass="25655">MDHTGFDTLATAAYKGERVAARRLAARMQLSEAQALLQVLTLAAGTLGLAHLLAQREQARRHDQERRLARQAIAAHKLAQRKAGLQPPATGWRGWFDGSAHPNPGQIGIGALLCGPDGQRVEISRRAGHGTSSDAEYLALTALLQAACDLGATPLTVYGDSQVVINDVNPGAVRSAKGLERHRARVLDLMQALGDTQLRWLPRHRNAEADRLSQQAIQRSDGTGAALDGPADSLSVAPLPG</sequence>
<dbReference type="OrthoDB" id="8563755at2"/>
<evidence type="ECO:0000256" key="1">
    <source>
        <dbReference type="SAM" id="MobiDB-lite"/>
    </source>
</evidence>
<dbReference type="InterPro" id="IPR036397">
    <property type="entry name" value="RNaseH_sf"/>
</dbReference>
<dbReference type="CDD" id="cd09279">
    <property type="entry name" value="RNase_HI_like"/>
    <property type="match status" value="1"/>
</dbReference>
<dbReference type="Pfam" id="PF13456">
    <property type="entry name" value="RVT_3"/>
    <property type="match status" value="1"/>
</dbReference>
<evidence type="ECO:0000313" key="4">
    <source>
        <dbReference type="Proteomes" id="UP000297729"/>
    </source>
</evidence>
<accession>A0A4Y9S1M3</accession>
<dbReference type="InterPro" id="IPR002156">
    <property type="entry name" value="RNaseH_domain"/>
</dbReference>
<feature type="domain" description="RNase H type-1" evidence="2">
    <location>
        <begin position="88"/>
        <end position="221"/>
    </location>
</feature>
<gene>
    <name evidence="3" type="ORF">E4L98_28155</name>
</gene>
<feature type="region of interest" description="Disordered" evidence="1">
    <location>
        <begin position="220"/>
        <end position="241"/>
    </location>
</feature>
<dbReference type="SUPFAM" id="SSF53098">
    <property type="entry name" value="Ribonuclease H-like"/>
    <property type="match status" value="1"/>
</dbReference>
<dbReference type="Gene3D" id="3.30.420.10">
    <property type="entry name" value="Ribonuclease H-like superfamily/Ribonuclease H"/>
    <property type="match status" value="1"/>
</dbReference>
<evidence type="ECO:0000313" key="3">
    <source>
        <dbReference type="EMBL" id="TFW13819.1"/>
    </source>
</evidence>
<dbReference type="PROSITE" id="PS50879">
    <property type="entry name" value="RNASE_H_1"/>
    <property type="match status" value="1"/>
</dbReference>
<proteinExistence type="predicted"/>